<evidence type="ECO:0000259" key="4">
    <source>
        <dbReference type="PROSITE" id="PS50043"/>
    </source>
</evidence>
<gene>
    <name evidence="5" type="ORF">AB5J53_15470</name>
</gene>
<dbReference type="CDD" id="cd06170">
    <property type="entry name" value="LuxR_C_like"/>
    <property type="match status" value="1"/>
</dbReference>
<dbReference type="Gene3D" id="3.30.450.40">
    <property type="match status" value="1"/>
</dbReference>
<dbReference type="InterPro" id="IPR036388">
    <property type="entry name" value="WH-like_DNA-bd_sf"/>
</dbReference>
<organism evidence="5">
    <name type="scientific">Streptomyces sp. R41</name>
    <dbReference type="NCBI Taxonomy" id="3238632"/>
    <lineage>
        <taxon>Bacteria</taxon>
        <taxon>Bacillati</taxon>
        <taxon>Actinomycetota</taxon>
        <taxon>Actinomycetes</taxon>
        <taxon>Kitasatosporales</taxon>
        <taxon>Streptomycetaceae</taxon>
        <taxon>Streptomyces</taxon>
    </lineage>
</organism>
<dbReference type="InterPro" id="IPR016032">
    <property type="entry name" value="Sig_transdc_resp-reg_C-effctor"/>
</dbReference>
<keyword evidence="3" id="KW-0804">Transcription</keyword>
<dbReference type="GO" id="GO:0003677">
    <property type="term" value="F:DNA binding"/>
    <property type="evidence" value="ECO:0007669"/>
    <property type="project" value="UniProtKB-KW"/>
</dbReference>
<dbReference type="EMBL" id="CP163443">
    <property type="protein sequence ID" value="XDQ52960.1"/>
    <property type="molecule type" value="Genomic_DNA"/>
</dbReference>
<feature type="domain" description="HTH luxR-type" evidence="4">
    <location>
        <begin position="290"/>
        <end position="359"/>
    </location>
</feature>
<dbReference type="PRINTS" id="PR00038">
    <property type="entry name" value="HTHLUXR"/>
</dbReference>
<dbReference type="SMART" id="SM00421">
    <property type="entry name" value="HTH_LUXR"/>
    <property type="match status" value="1"/>
</dbReference>
<dbReference type="PROSITE" id="PS50043">
    <property type="entry name" value="HTH_LUXR_2"/>
    <property type="match status" value="1"/>
</dbReference>
<dbReference type="SUPFAM" id="SSF46894">
    <property type="entry name" value="C-terminal effector domain of the bipartite response regulators"/>
    <property type="match status" value="1"/>
</dbReference>
<dbReference type="Pfam" id="PF00196">
    <property type="entry name" value="GerE"/>
    <property type="match status" value="1"/>
</dbReference>
<evidence type="ECO:0000256" key="3">
    <source>
        <dbReference type="ARBA" id="ARBA00023163"/>
    </source>
</evidence>
<evidence type="ECO:0000256" key="2">
    <source>
        <dbReference type="ARBA" id="ARBA00023125"/>
    </source>
</evidence>
<protein>
    <submittedName>
        <fullName evidence="5">LuxR C-terminal-related transcriptional regulator</fullName>
    </submittedName>
</protein>
<dbReference type="PANTHER" id="PTHR44688:SF16">
    <property type="entry name" value="DNA-BINDING TRANSCRIPTIONAL ACTIVATOR DEVR_DOSR"/>
    <property type="match status" value="1"/>
</dbReference>
<evidence type="ECO:0000256" key="1">
    <source>
        <dbReference type="ARBA" id="ARBA00023015"/>
    </source>
</evidence>
<sequence>MTGRYSGDAPMILSETTARLERGLRGELSALAVLDHTTRVLLDAVPADIWCGVVLDPSTLLDTGGQHESGFPESSMRRLFEIEHVEQDDVDNLRALARRPGKVSLLSRSTHGRLDDSKYYREILRPLDLTDELRVLLRDGRRTWGLLVLCRDAHTRPFSSADLAVAEALSVPACAALRRSLLLSGVDCGPLPDAPGWVVLDGDLGVRSMSPTAHHWIDQLQEQHAPGRGGTAPYLLRALAVQARGEAAGAGAHVRAPTSAGRWISLRAWPVDQSGETTTVISVGPTDPAELTALVLDVYGLSPRARQIAQHLLLGRSTSEIAQHLGVSAYTVQDHLKQIFDKVGVRSRRELVAELFFRHYLPQLAHPSLSTDGRLLSPEEQ</sequence>
<dbReference type="RefSeq" id="WP_369246226.1">
    <property type="nucleotide sequence ID" value="NZ_CP163443.1"/>
</dbReference>
<evidence type="ECO:0000313" key="5">
    <source>
        <dbReference type="EMBL" id="XDQ52960.1"/>
    </source>
</evidence>
<dbReference type="SUPFAM" id="SSF55781">
    <property type="entry name" value="GAF domain-like"/>
    <property type="match status" value="1"/>
</dbReference>
<dbReference type="PANTHER" id="PTHR44688">
    <property type="entry name" value="DNA-BINDING TRANSCRIPTIONAL ACTIVATOR DEVR_DOSR"/>
    <property type="match status" value="1"/>
</dbReference>
<name>A0AB39RDQ9_9ACTN</name>
<dbReference type="InterPro" id="IPR029016">
    <property type="entry name" value="GAF-like_dom_sf"/>
</dbReference>
<dbReference type="GO" id="GO:0006355">
    <property type="term" value="P:regulation of DNA-templated transcription"/>
    <property type="evidence" value="ECO:0007669"/>
    <property type="project" value="InterPro"/>
</dbReference>
<keyword evidence="2" id="KW-0238">DNA-binding</keyword>
<dbReference type="InterPro" id="IPR000792">
    <property type="entry name" value="Tscrpt_reg_LuxR_C"/>
</dbReference>
<proteinExistence type="predicted"/>
<dbReference type="InterPro" id="IPR003018">
    <property type="entry name" value="GAF"/>
</dbReference>
<dbReference type="Gene3D" id="1.10.10.10">
    <property type="entry name" value="Winged helix-like DNA-binding domain superfamily/Winged helix DNA-binding domain"/>
    <property type="match status" value="1"/>
</dbReference>
<keyword evidence="1" id="KW-0805">Transcription regulation</keyword>
<dbReference type="AlphaFoldDB" id="A0AB39RDQ9"/>
<accession>A0AB39RDQ9</accession>
<reference evidence="5" key="1">
    <citation type="submission" date="2024-07" db="EMBL/GenBank/DDBJ databases">
        <authorList>
            <person name="Yu S.T."/>
        </authorList>
    </citation>
    <scope>NUCLEOTIDE SEQUENCE</scope>
    <source>
        <strain evidence="5">R41</strain>
    </source>
</reference>
<dbReference type="Pfam" id="PF01590">
    <property type="entry name" value="GAF"/>
    <property type="match status" value="1"/>
</dbReference>